<dbReference type="InterPro" id="IPR029016">
    <property type="entry name" value="GAF-like_dom_sf"/>
</dbReference>
<dbReference type="RefSeq" id="WP_138931214.1">
    <property type="nucleotide sequence ID" value="NZ_SWMU01000001.1"/>
</dbReference>
<comment type="caution">
    <text evidence="2">The sequence shown here is derived from an EMBL/GenBank/DDBJ whole genome shotgun (WGS) entry which is preliminary data.</text>
</comment>
<organism evidence="2 3">
    <name type="scientific">Mesohalobacter halotolerans</name>
    <dbReference type="NCBI Taxonomy" id="1883405"/>
    <lineage>
        <taxon>Bacteria</taxon>
        <taxon>Pseudomonadati</taxon>
        <taxon>Bacteroidota</taxon>
        <taxon>Flavobacteriia</taxon>
        <taxon>Flavobacteriales</taxon>
        <taxon>Flavobacteriaceae</taxon>
        <taxon>Mesohalobacter</taxon>
    </lineage>
</organism>
<dbReference type="AlphaFoldDB" id="A0A4U5TTN2"/>
<evidence type="ECO:0000259" key="1">
    <source>
        <dbReference type="Pfam" id="PF13185"/>
    </source>
</evidence>
<sequence length="163" mass="18466">MKNFKILEEVNTILKDGSLDFVKQLHMICDLLNSKKSNYDWVGYYFADVSQQTLHLGPFAGEPTEHKIIPFGKGICGQVAERHETFLVEDVNAQDNYIACSINVKSEIVVPLFVNGNNVGQIDIDSHTRNAFEAEDEKLLNQINRLVADKILTDKVDLKTLWV</sequence>
<evidence type="ECO:0000313" key="3">
    <source>
        <dbReference type="Proteomes" id="UP000306552"/>
    </source>
</evidence>
<protein>
    <submittedName>
        <fullName evidence="2">GAF domain-containing protein</fullName>
    </submittedName>
</protein>
<dbReference type="Proteomes" id="UP000306552">
    <property type="component" value="Unassembled WGS sequence"/>
</dbReference>
<proteinExistence type="predicted"/>
<feature type="domain" description="GAF" evidence="1">
    <location>
        <begin position="43"/>
        <end position="148"/>
    </location>
</feature>
<dbReference type="Pfam" id="PF13185">
    <property type="entry name" value="GAF_2"/>
    <property type="match status" value="1"/>
</dbReference>
<accession>A0A4U5TTN2</accession>
<gene>
    <name evidence="2" type="ORF">FCN74_03605</name>
</gene>
<dbReference type="Gene3D" id="3.30.450.40">
    <property type="match status" value="1"/>
</dbReference>
<dbReference type="OrthoDB" id="9796252at2"/>
<reference evidence="2 3" key="1">
    <citation type="submission" date="2019-04" db="EMBL/GenBank/DDBJ databases">
        <title>Psychroflexus halotolerans sp. nov., isolated from a marine solar saltern.</title>
        <authorList>
            <person name="Feng X."/>
        </authorList>
    </citation>
    <scope>NUCLEOTIDE SEQUENCE [LARGE SCALE GENOMIC DNA]</scope>
    <source>
        <strain evidence="2 3">WDS2C27</strain>
    </source>
</reference>
<keyword evidence="3" id="KW-1185">Reference proteome</keyword>
<name>A0A4U5TTN2_9FLAO</name>
<dbReference type="EMBL" id="SWMU01000001">
    <property type="protein sequence ID" value="TKS57513.1"/>
    <property type="molecule type" value="Genomic_DNA"/>
</dbReference>
<dbReference type="SUPFAM" id="SSF55781">
    <property type="entry name" value="GAF domain-like"/>
    <property type="match status" value="1"/>
</dbReference>
<dbReference type="InterPro" id="IPR003018">
    <property type="entry name" value="GAF"/>
</dbReference>
<evidence type="ECO:0000313" key="2">
    <source>
        <dbReference type="EMBL" id="TKS57513.1"/>
    </source>
</evidence>